<accession>A0A5B7D7D2</accession>
<keyword evidence="2" id="KW-1185">Reference proteome</keyword>
<evidence type="ECO:0000313" key="2">
    <source>
        <dbReference type="Proteomes" id="UP000324222"/>
    </source>
</evidence>
<name>A0A5B7D7D2_PORTR</name>
<dbReference type="AlphaFoldDB" id="A0A5B7D7D2"/>
<protein>
    <submittedName>
        <fullName evidence="1">Uncharacterized protein</fullName>
    </submittedName>
</protein>
<sequence length="91" mass="10045">MLCLSDQKRAVVHNSKSLLERIKGKVMGHVLQVCISSVLTLASLASEPVTPVCESGVQWITGHTNRSPTKHQLAIIFPTKEFLRSKNHLAQ</sequence>
<comment type="caution">
    <text evidence="1">The sequence shown here is derived from an EMBL/GenBank/DDBJ whole genome shotgun (WGS) entry which is preliminary data.</text>
</comment>
<dbReference type="Proteomes" id="UP000324222">
    <property type="component" value="Unassembled WGS sequence"/>
</dbReference>
<gene>
    <name evidence="1" type="ORF">E2C01_010060</name>
</gene>
<organism evidence="1 2">
    <name type="scientific">Portunus trituberculatus</name>
    <name type="common">Swimming crab</name>
    <name type="synonym">Neptunus trituberculatus</name>
    <dbReference type="NCBI Taxonomy" id="210409"/>
    <lineage>
        <taxon>Eukaryota</taxon>
        <taxon>Metazoa</taxon>
        <taxon>Ecdysozoa</taxon>
        <taxon>Arthropoda</taxon>
        <taxon>Crustacea</taxon>
        <taxon>Multicrustacea</taxon>
        <taxon>Malacostraca</taxon>
        <taxon>Eumalacostraca</taxon>
        <taxon>Eucarida</taxon>
        <taxon>Decapoda</taxon>
        <taxon>Pleocyemata</taxon>
        <taxon>Brachyura</taxon>
        <taxon>Eubrachyura</taxon>
        <taxon>Portunoidea</taxon>
        <taxon>Portunidae</taxon>
        <taxon>Portuninae</taxon>
        <taxon>Portunus</taxon>
    </lineage>
</organism>
<evidence type="ECO:0000313" key="1">
    <source>
        <dbReference type="EMBL" id="MPC17212.1"/>
    </source>
</evidence>
<dbReference type="EMBL" id="VSRR010000569">
    <property type="protein sequence ID" value="MPC17212.1"/>
    <property type="molecule type" value="Genomic_DNA"/>
</dbReference>
<proteinExistence type="predicted"/>
<reference evidence="1 2" key="1">
    <citation type="submission" date="2019-05" db="EMBL/GenBank/DDBJ databases">
        <title>Another draft genome of Portunus trituberculatus and its Hox gene families provides insights of decapod evolution.</title>
        <authorList>
            <person name="Jeong J.-H."/>
            <person name="Song I."/>
            <person name="Kim S."/>
            <person name="Choi T."/>
            <person name="Kim D."/>
            <person name="Ryu S."/>
            <person name="Kim W."/>
        </authorList>
    </citation>
    <scope>NUCLEOTIDE SEQUENCE [LARGE SCALE GENOMIC DNA]</scope>
    <source>
        <tissue evidence="1">Muscle</tissue>
    </source>
</reference>